<dbReference type="EMBL" id="JALLBG020000077">
    <property type="protein sequence ID" value="KAL3767227.1"/>
    <property type="molecule type" value="Genomic_DNA"/>
</dbReference>
<evidence type="ECO:0000259" key="7">
    <source>
        <dbReference type="Pfam" id="PF03798"/>
    </source>
</evidence>
<dbReference type="InterPro" id="IPR006634">
    <property type="entry name" value="TLC-dom"/>
</dbReference>
<feature type="domain" description="TLC" evidence="7">
    <location>
        <begin position="232"/>
        <end position="368"/>
    </location>
</feature>
<organism evidence="8 9">
    <name type="scientific">Discostella pseudostelligera</name>
    <dbReference type="NCBI Taxonomy" id="259834"/>
    <lineage>
        <taxon>Eukaryota</taxon>
        <taxon>Sar</taxon>
        <taxon>Stramenopiles</taxon>
        <taxon>Ochrophyta</taxon>
        <taxon>Bacillariophyta</taxon>
        <taxon>Coscinodiscophyceae</taxon>
        <taxon>Thalassiosirophycidae</taxon>
        <taxon>Stephanodiscales</taxon>
        <taxon>Stephanodiscaceae</taxon>
        <taxon>Discostella</taxon>
    </lineage>
</organism>
<evidence type="ECO:0000313" key="8">
    <source>
        <dbReference type="EMBL" id="KAL3767227.1"/>
    </source>
</evidence>
<dbReference type="GO" id="GO:0016020">
    <property type="term" value="C:membrane"/>
    <property type="evidence" value="ECO:0007669"/>
    <property type="project" value="UniProtKB-SubCell"/>
</dbReference>
<keyword evidence="9" id="KW-1185">Reference proteome</keyword>
<feature type="transmembrane region" description="Helical" evidence="6">
    <location>
        <begin position="112"/>
        <end position="135"/>
    </location>
</feature>
<reference evidence="8 9" key="1">
    <citation type="submission" date="2024-10" db="EMBL/GenBank/DDBJ databases">
        <title>Updated reference genomes for cyclostephanoid diatoms.</title>
        <authorList>
            <person name="Roberts W.R."/>
            <person name="Alverson A.J."/>
        </authorList>
    </citation>
    <scope>NUCLEOTIDE SEQUENCE [LARGE SCALE GENOMIC DNA]</scope>
    <source>
        <strain evidence="8 9">AJA232-27</strain>
    </source>
</reference>
<dbReference type="Pfam" id="PF03798">
    <property type="entry name" value="TRAM_LAG1_CLN8"/>
    <property type="match status" value="1"/>
</dbReference>
<evidence type="ECO:0000256" key="6">
    <source>
        <dbReference type="SAM" id="Phobius"/>
    </source>
</evidence>
<feature type="transmembrane region" description="Helical" evidence="6">
    <location>
        <begin position="254"/>
        <end position="276"/>
    </location>
</feature>
<keyword evidence="2 6" id="KW-0812">Transmembrane</keyword>
<dbReference type="AlphaFoldDB" id="A0ABD3MY89"/>
<evidence type="ECO:0000313" key="9">
    <source>
        <dbReference type="Proteomes" id="UP001530293"/>
    </source>
</evidence>
<gene>
    <name evidence="8" type="ORF">ACHAWU_003318</name>
</gene>
<feature type="transmembrane region" description="Helical" evidence="6">
    <location>
        <begin position="174"/>
        <end position="193"/>
    </location>
</feature>
<evidence type="ECO:0000256" key="1">
    <source>
        <dbReference type="ARBA" id="ARBA00004141"/>
    </source>
</evidence>
<evidence type="ECO:0000256" key="5">
    <source>
        <dbReference type="SAM" id="MobiDB-lite"/>
    </source>
</evidence>
<name>A0ABD3MY89_9STRA</name>
<sequence length="374" mass="41966">MCINPSKFDGLFRRSGSGSCTATTTTTSTNNGQKNENHDDGIYHTNKSSSTSALRRMTPFILFGYLFNTLAYFAIVYAPFSERITFAPYPQFCPEDSSNINNTHTSCTRRDLFAFQAVSFLNLTYLGLLGTYTFFFSECRAVSWNEKSGASTSSELLPPTPHGRYFGKLSAADSINAVIVIFQGWDFMASLFFEEHCTLVMMMHHLLAFVCGFFSLVYEVAPYYAGTGEMMFFKAVNSLRFSHSFFASNTTNTVYFGGVSEFSSIFLCLAQIFEFYPPSSLVSPDSPLSSILPTIVTCSQAMFVITFFAFRIVGWAIMSHKFILDGSFIIKNRLCMKHSPGSGWFLWYLLTTSGLLGALQVFWLKEIVNKVLEM</sequence>
<accession>A0ABD3MY89</accession>
<comment type="subcellular location">
    <subcellularLocation>
        <location evidence="1">Membrane</location>
        <topology evidence="1">Multi-pass membrane protein</topology>
    </subcellularLocation>
</comment>
<dbReference type="Proteomes" id="UP001530293">
    <property type="component" value="Unassembled WGS sequence"/>
</dbReference>
<evidence type="ECO:0000256" key="3">
    <source>
        <dbReference type="ARBA" id="ARBA00022989"/>
    </source>
</evidence>
<feature type="compositionally biased region" description="Low complexity" evidence="5">
    <location>
        <begin position="17"/>
        <end position="29"/>
    </location>
</feature>
<proteinExistence type="predicted"/>
<keyword evidence="4 6" id="KW-0472">Membrane</keyword>
<evidence type="ECO:0000256" key="2">
    <source>
        <dbReference type="ARBA" id="ARBA00022692"/>
    </source>
</evidence>
<protein>
    <recommendedName>
        <fullName evidence="7">TLC domain-containing protein</fullName>
    </recommendedName>
</protein>
<feature type="transmembrane region" description="Helical" evidence="6">
    <location>
        <begin position="344"/>
        <end position="364"/>
    </location>
</feature>
<feature type="transmembrane region" description="Helical" evidence="6">
    <location>
        <begin position="205"/>
        <end position="225"/>
    </location>
</feature>
<feature type="transmembrane region" description="Helical" evidence="6">
    <location>
        <begin position="60"/>
        <end position="80"/>
    </location>
</feature>
<feature type="region of interest" description="Disordered" evidence="5">
    <location>
        <begin position="17"/>
        <end position="41"/>
    </location>
</feature>
<feature type="transmembrane region" description="Helical" evidence="6">
    <location>
        <begin position="288"/>
        <end position="318"/>
    </location>
</feature>
<evidence type="ECO:0000256" key="4">
    <source>
        <dbReference type="ARBA" id="ARBA00023136"/>
    </source>
</evidence>
<comment type="caution">
    <text evidence="8">The sequence shown here is derived from an EMBL/GenBank/DDBJ whole genome shotgun (WGS) entry which is preliminary data.</text>
</comment>
<keyword evidence="3 6" id="KW-1133">Transmembrane helix</keyword>